<evidence type="ECO:0000256" key="11">
    <source>
        <dbReference type="ARBA" id="ARBA00038905"/>
    </source>
</evidence>
<evidence type="ECO:0000256" key="7">
    <source>
        <dbReference type="ARBA" id="ARBA00022801"/>
    </source>
</evidence>
<keyword evidence="7 13" id="KW-0378">Hydrolase</keyword>
<keyword evidence="6" id="KW-0227">DNA damage</keyword>
<comment type="similarity">
    <text evidence="2">Belongs to the Nudix hydrolase family.</text>
</comment>
<keyword evidence="8" id="KW-0460">Magnesium</keyword>
<organism evidence="13 14">
    <name type="scientific">Bacillus songklensis</name>
    <dbReference type="NCBI Taxonomy" id="1069116"/>
    <lineage>
        <taxon>Bacteria</taxon>
        <taxon>Bacillati</taxon>
        <taxon>Bacillota</taxon>
        <taxon>Bacilli</taxon>
        <taxon>Bacillales</taxon>
        <taxon>Bacillaceae</taxon>
        <taxon>Bacillus</taxon>
    </lineage>
</organism>
<comment type="cofactor">
    <cofactor evidence="1">
        <name>Mg(2+)</name>
        <dbReference type="ChEBI" id="CHEBI:18420"/>
    </cofactor>
</comment>
<name>A0ABV8B6H9_9BACI</name>
<evidence type="ECO:0000259" key="12">
    <source>
        <dbReference type="PROSITE" id="PS51462"/>
    </source>
</evidence>
<evidence type="ECO:0000256" key="8">
    <source>
        <dbReference type="ARBA" id="ARBA00022842"/>
    </source>
</evidence>
<keyword evidence="9" id="KW-0234">DNA repair</keyword>
<dbReference type="SUPFAM" id="SSF55811">
    <property type="entry name" value="Nudix"/>
    <property type="match status" value="1"/>
</dbReference>
<dbReference type="InterPro" id="IPR020476">
    <property type="entry name" value="Nudix_hydrolase"/>
</dbReference>
<dbReference type="InterPro" id="IPR015797">
    <property type="entry name" value="NUDIX_hydrolase-like_dom_sf"/>
</dbReference>
<dbReference type="EMBL" id="JBHRZT010000068">
    <property type="protein sequence ID" value="MFC3885144.1"/>
    <property type="molecule type" value="Genomic_DNA"/>
</dbReference>
<dbReference type="Pfam" id="PF00293">
    <property type="entry name" value="NUDIX"/>
    <property type="match status" value="1"/>
</dbReference>
<keyword evidence="5" id="KW-0479">Metal-binding</keyword>
<evidence type="ECO:0000256" key="3">
    <source>
        <dbReference type="ARBA" id="ARBA00022457"/>
    </source>
</evidence>
<comment type="caution">
    <text evidence="13">The sequence shown here is derived from an EMBL/GenBank/DDBJ whole genome shotgun (WGS) entry which is preliminary data.</text>
</comment>
<feature type="domain" description="Nudix hydrolase" evidence="12">
    <location>
        <begin position="3"/>
        <end position="128"/>
    </location>
</feature>
<dbReference type="PANTHER" id="PTHR47707">
    <property type="entry name" value="8-OXO-DGTP DIPHOSPHATASE"/>
    <property type="match status" value="1"/>
</dbReference>
<sequence>MTRIIKVVGSVSINDQGEVLCALRSPQMSLPNLWEFPGGKIEDGETPEESLVREIQEELECTVEVHGLLEDVVHEYPGVIVNLLTYQTKIAKGIPKAKEHARLKWVPLEELKTLEWAPADVPTVEALLSGGVDM</sequence>
<dbReference type="InterPro" id="IPR000086">
    <property type="entry name" value="NUDIX_hydrolase_dom"/>
</dbReference>
<evidence type="ECO:0000256" key="4">
    <source>
        <dbReference type="ARBA" id="ARBA00022705"/>
    </source>
</evidence>
<evidence type="ECO:0000256" key="5">
    <source>
        <dbReference type="ARBA" id="ARBA00022723"/>
    </source>
</evidence>
<evidence type="ECO:0000256" key="2">
    <source>
        <dbReference type="ARBA" id="ARBA00005582"/>
    </source>
</evidence>
<evidence type="ECO:0000256" key="1">
    <source>
        <dbReference type="ARBA" id="ARBA00001946"/>
    </source>
</evidence>
<evidence type="ECO:0000256" key="10">
    <source>
        <dbReference type="ARBA" id="ARBA00035861"/>
    </source>
</evidence>
<dbReference type="PROSITE" id="PS51462">
    <property type="entry name" value="NUDIX"/>
    <property type="match status" value="1"/>
</dbReference>
<dbReference type="InterPro" id="IPR047127">
    <property type="entry name" value="MutT-like"/>
</dbReference>
<evidence type="ECO:0000256" key="6">
    <source>
        <dbReference type="ARBA" id="ARBA00022763"/>
    </source>
</evidence>
<dbReference type="PRINTS" id="PR00502">
    <property type="entry name" value="NUDIXFAMILY"/>
</dbReference>
<dbReference type="EC" id="3.6.1.55" evidence="11"/>
<dbReference type="CDD" id="cd03425">
    <property type="entry name" value="NUDIX_MutT_NudA_like"/>
    <property type="match status" value="1"/>
</dbReference>
<keyword evidence="4" id="KW-0235">DNA replication</keyword>
<protein>
    <recommendedName>
        <fullName evidence="11">8-oxo-dGTP diphosphatase</fullName>
        <ecNumber evidence="11">3.6.1.55</ecNumber>
    </recommendedName>
</protein>
<evidence type="ECO:0000256" key="9">
    <source>
        <dbReference type="ARBA" id="ARBA00023204"/>
    </source>
</evidence>
<keyword evidence="14" id="KW-1185">Reference proteome</keyword>
<gene>
    <name evidence="13" type="ORF">ACFOU2_17380</name>
</gene>
<reference evidence="14" key="1">
    <citation type="journal article" date="2019" name="Int. J. Syst. Evol. Microbiol.">
        <title>The Global Catalogue of Microorganisms (GCM) 10K type strain sequencing project: providing services to taxonomists for standard genome sequencing and annotation.</title>
        <authorList>
            <consortium name="The Broad Institute Genomics Platform"/>
            <consortium name="The Broad Institute Genome Sequencing Center for Infectious Disease"/>
            <person name="Wu L."/>
            <person name="Ma J."/>
        </authorList>
    </citation>
    <scope>NUCLEOTIDE SEQUENCE [LARGE SCALE GENOMIC DNA]</scope>
    <source>
        <strain evidence="14">CCUG 61889</strain>
    </source>
</reference>
<dbReference type="Gene3D" id="3.90.79.10">
    <property type="entry name" value="Nucleoside Triphosphate Pyrophosphohydrolase"/>
    <property type="match status" value="1"/>
</dbReference>
<keyword evidence="3" id="KW-0515">Mutator protein</keyword>
<accession>A0ABV8B6H9</accession>
<dbReference type="Proteomes" id="UP001595752">
    <property type="component" value="Unassembled WGS sequence"/>
</dbReference>
<dbReference type="RefSeq" id="WP_377917263.1">
    <property type="nucleotide sequence ID" value="NZ_JBHRZT010000068.1"/>
</dbReference>
<proteinExistence type="inferred from homology"/>
<dbReference type="GO" id="GO:0016787">
    <property type="term" value="F:hydrolase activity"/>
    <property type="evidence" value="ECO:0007669"/>
    <property type="project" value="UniProtKB-KW"/>
</dbReference>
<evidence type="ECO:0000313" key="13">
    <source>
        <dbReference type="EMBL" id="MFC3885144.1"/>
    </source>
</evidence>
<dbReference type="PANTHER" id="PTHR47707:SF1">
    <property type="entry name" value="NUDIX HYDROLASE FAMILY PROTEIN"/>
    <property type="match status" value="1"/>
</dbReference>
<comment type="catalytic activity">
    <reaction evidence="10">
        <text>8-oxo-dGTP + H2O = 8-oxo-dGMP + diphosphate + H(+)</text>
        <dbReference type="Rhea" id="RHEA:31575"/>
        <dbReference type="ChEBI" id="CHEBI:15377"/>
        <dbReference type="ChEBI" id="CHEBI:15378"/>
        <dbReference type="ChEBI" id="CHEBI:33019"/>
        <dbReference type="ChEBI" id="CHEBI:63224"/>
        <dbReference type="ChEBI" id="CHEBI:77896"/>
        <dbReference type="EC" id="3.6.1.55"/>
    </reaction>
</comment>
<evidence type="ECO:0000313" key="14">
    <source>
        <dbReference type="Proteomes" id="UP001595752"/>
    </source>
</evidence>